<dbReference type="Proteomes" id="UP000008311">
    <property type="component" value="Unassembled WGS sequence"/>
</dbReference>
<keyword evidence="2" id="KW-1185">Reference proteome</keyword>
<evidence type="ECO:0000313" key="2">
    <source>
        <dbReference type="Proteomes" id="UP000008311"/>
    </source>
</evidence>
<accession>B9TL78</accession>
<dbReference type="AlphaFoldDB" id="B9TL78"/>
<organism evidence="1 2">
    <name type="scientific">Ricinus communis</name>
    <name type="common">Castor bean</name>
    <dbReference type="NCBI Taxonomy" id="3988"/>
    <lineage>
        <taxon>Eukaryota</taxon>
        <taxon>Viridiplantae</taxon>
        <taxon>Streptophyta</taxon>
        <taxon>Embryophyta</taxon>
        <taxon>Tracheophyta</taxon>
        <taxon>Spermatophyta</taxon>
        <taxon>Magnoliopsida</taxon>
        <taxon>eudicotyledons</taxon>
        <taxon>Gunneridae</taxon>
        <taxon>Pentapetalae</taxon>
        <taxon>rosids</taxon>
        <taxon>fabids</taxon>
        <taxon>Malpighiales</taxon>
        <taxon>Euphorbiaceae</taxon>
        <taxon>Acalyphoideae</taxon>
        <taxon>Acalypheae</taxon>
        <taxon>Ricinus</taxon>
    </lineage>
</organism>
<dbReference type="EMBL" id="EQ986319">
    <property type="protein sequence ID" value="EEF23385.1"/>
    <property type="molecule type" value="Genomic_DNA"/>
</dbReference>
<evidence type="ECO:0000313" key="1">
    <source>
        <dbReference type="EMBL" id="EEF23385.1"/>
    </source>
</evidence>
<protein>
    <submittedName>
        <fullName evidence="1">Uncharacterized protein</fullName>
    </submittedName>
</protein>
<name>B9TL78_RICCO</name>
<sequence length="165" mass="16481">MACTGAGAAAGAADGVDAGAGAAASVGAAGAAGISRSRPALVERPLVPSSRNRSWARITSCSAAGAPRTATAFRRYFRSSATSASQSMCAASSAMPATSMTANSSSKKSETPPVICFSAASIAIGSAECRMVEMATTVEILISMGRELELLGINQCGWLSPCILL</sequence>
<reference evidence="2" key="1">
    <citation type="journal article" date="2010" name="Nat. Biotechnol.">
        <title>Draft genome sequence of the oilseed species Ricinus communis.</title>
        <authorList>
            <person name="Chan A.P."/>
            <person name="Crabtree J."/>
            <person name="Zhao Q."/>
            <person name="Lorenzi H."/>
            <person name="Orvis J."/>
            <person name="Puiu D."/>
            <person name="Melake-Berhan A."/>
            <person name="Jones K.M."/>
            <person name="Redman J."/>
            <person name="Chen G."/>
            <person name="Cahoon E.B."/>
            <person name="Gedil M."/>
            <person name="Stanke M."/>
            <person name="Haas B.J."/>
            <person name="Wortman J.R."/>
            <person name="Fraser-Liggett C.M."/>
            <person name="Ravel J."/>
            <person name="Rabinowicz P.D."/>
        </authorList>
    </citation>
    <scope>NUCLEOTIDE SEQUENCE [LARGE SCALE GENOMIC DNA]</scope>
    <source>
        <strain evidence="2">cv. Hale</strain>
    </source>
</reference>
<proteinExistence type="predicted"/>
<gene>
    <name evidence="1" type="ORF">RCOM_1955730</name>
</gene>
<dbReference type="InParanoid" id="B9TL78"/>